<dbReference type="SUPFAM" id="SSF56112">
    <property type="entry name" value="Protein kinase-like (PK-like)"/>
    <property type="match status" value="1"/>
</dbReference>
<evidence type="ECO:0000313" key="4">
    <source>
        <dbReference type="Proteomes" id="UP000320333"/>
    </source>
</evidence>
<accession>A0A507FD68</accession>
<dbReference type="EMBL" id="QEAP01000146">
    <property type="protein sequence ID" value="TPX74082.1"/>
    <property type="molecule type" value="Genomic_DNA"/>
</dbReference>
<keyword evidence="4" id="KW-1185">Reference proteome</keyword>
<evidence type="ECO:0000259" key="2">
    <source>
        <dbReference type="Pfam" id="PF03109"/>
    </source>
</evidence>
<comment type="caution">
    <text evidence="3">The sequence shown here is derived from an EMBL/GenBank/DDBJ whole genome shotgun (WGS) entry which is preliminary data.</text>
</comment>
<evidence type="ECO:0000313" key="3">
    <source>
        <dbReference type="EMBL" id="TPX74082.1"/>
    </source>
</evidence>
<dbReference type="InterPro" id="IPR004147">
    <property type="entry name" value="ABC1_dom"/>
</dbReference>
<protein>
    <recommendedName>
        <fullName evidence="2">ABC1 atypical kinase-like domain-containing protein</fullName>
    </recommendedName>
</protein>
<gene>
    <name evidence="3" type="ORF">CcCBS67573_g04665</name>
</gene>
<dbReference type="OrthoDB" id="427480at2759"/>
<evidence type="ECO:0000256" key="1">
    <source>
        <dbReference type="ARBA" id="ARBA00009670"/>
    </source>
</evidence>
<dbReference type="Pfam" id="PF03109">
    <property type="entry name" value="ABC1"/>
    <property type="match status" value="1"/>
</dbReference>
<reference evidence="3 4" key="1">
    <citation type="journal article" date="2019" name="Sci. Rep.">
        <title>Comparative genomics of chytrid fungi reveal insights into the obligate biotrophic and pathogenic lifestyle of Synchytrium endobioticum.</title>
        <authorList>
            <person name="van de Vossenberg B.T.L.H."/>
            <person name="Warris S."/>
            <person name="Nguyen H.D.T."/>
            <person name="van Gent-Pelzer M.P.E."/>
            <person name="Joly D.L."/>
            <person name="van de Geest H.C."/>
            <person name="Bonants P.J.M."/>
            <person name="Smith D.S."/>
            <person name="Levesque C.A."/>
            <person name="van der Lee T.A.J."/>
        </authorList>
    </citation>
    <scope>NUCLEOTIDE SEQUENCE [LARGE SCALE GENOMIC DNA]</scope>
    <source>
        <strain evidence="3 4">CBS 675.73</strain>
    </source>
</reference>
<organism evidence="3 4">
    <name type="scientific">Chytriomyces confervae</name>
    <dbReference type="NCBI Taxonomy" id="246404"/>
    <lineage>
        <taxon>Eukaryota</taxon>
        <taxon>Fungi</taxon>
        <taxon>Fungi incertae sedis</taxon>
        <taxon>Chytridiomycota</taxon>
        <taxon>Chytridiomycota incertae sedis</taxon>
        <taxon>Chytridiomycetes</taxon>
        <taxon>Chytridiales</taxon>
        <taxon>Chytriomycetaceae</taxon>
        <taxon>Chytriomyces</taxon>
    </lineage>
</organism>
<dbReference type="Proteomes" id="UP000320333">
    <property type="component" value="Unassembled WGS sequence"/>
</dbReference>
<proteinExistence type="inferred from homology"/>
<dbReference type="InterPro" id="IPR045307">
    <property type="entry name" value="ADCK1_dom"/>
</dbReference>
<comment type="similarity">
    <text evidence="1">Belongs to the protein kinase superfamily. ADCK protein kinase family.</text>
</comment>
<dbReference type="CDD" id="cd13969">
    <property type="entry name" value="ADCK1-like"/>
    <property type="match status" value="1"/>
</dbReference>
<dbReference type="STRING" id="246404.A0A507FD68"/>
<dbReference type="InterPro" id="IPR051130">
    <property type="entry name" value="Mito_struct-func_regulator"/>
</dbReference>
<feature type="domain" description="ABC1 atypical kinase-like" evidence="2">
    <location>
        <begin position="102"/>
        <end position="355"/>
    </location>
</feature>
<name>A0A507FD68_9FUNG</name>
<dbReference type="InterPro" id="IPR011009">
    <property type="entry name" value="Kinase-like_dom_sf"/>
</dbReference>
<dbReference type="AlphaFoldDB" id="A0A507FD68"/>
<dbReference type="PANTHER" id="PTHR43173">
    <property type="entry name" value="ABC1 FAMILY PROTEIN"/>
    <property type="match status" value="1"/>
</dbReference>
<sequence length="571" mass="65047">MSRYLRIGGGVGLSLAAAWSVDHFVFCDATMRTLRTAKAGALVALDYKLNFVPGSFDAVHKHAADVILDTCKKNNGLYIKFAQQIATFSAILPPQWHEFRTLYDQAPSVSYAKVVEVIKQELGSHPDELFDSFEQVPIASASIAQVHRARVKGTGELVAVKVQKPEVKVQVEMDLFAFRVVVSVLERLFDLPMSWTVKTIEHHLRQELDFVRECRNAEKAAECIQQVPSLAASVHVPKVYWNLTTSRVMTAEWIDGVNFGHVETVEKTWSQDKIAGMMTVLVDLFSDQIFRTGFVHCDPHPGNILLRPHPLNPSNPQIVLLDHGLYIQSSEQFTQDYTRLWTSLFSHDISTVEEIVKRWGINDTQMFAMGTLQKPWSKRSGVSSTMTDVFDSTYGRPLSSDPEIRKKEMYEMQMKMKERAKKYLADTDRVPRELIFVGRNLNIIRSNNKVYGSPVNRINLMCDWAVKSQNARDAPLQPPSFATKFKNLVTHPSTTLLPALYMSATLFVVSIAFHATRWWNTVRAWWRWVLRKDELSGKKKRVGFEEVMEESLRRGVYEQTGVLLDENAFEA</sequence>
<dbReference type="PANTHER" id="PTHR43173:SF37">
    <property type="entry name" value="ABC1 FAMILY PROTEIN C10F6.14C"/>
    <property type="match status" value="1"/>
</dbReference>